<keyword evidence="3" id="KW-1185">Reference proteome</keyword>
<accession>A0AAD3TA07</accession>
<dbReference type="AlphaFoldDB" id="A0AAD3TA07"/>
<evidence type="ECO:0000313" key="2">
    <source>
        <dbReference type="EMBL" id="GMH25419.1"/>
    </source>
</evidence>
<proteinExistence type="predicted"/>
<comment type="caution">
    <text evidence="2">The sequence shown here is derived from an EMBL/GenBank/DDBJ whole genome shotgun (WGS) entry which is preliminary data.</text>
</comment>
<feature type="region of interest" description="Disordered" evidence="1">
    <location>
        <begin position="21"/>
        <end position="49"/>
    </location>
</feature>
<name>A0AAD3TA07_NEPGR</name>
<organism evidence="2 3">
    <name type="scientific">Nepenthes gracilis</name>
    <name type="common">Slender pitcher plant</name>
    <dbReference type="NCBI Taxonomy" id="150966"/>
    <lineage>
        <taxon>Eukaryota</taxon>
        <taxon>Viridiplantae</taxon>
        <taxon>Streptophyta</taxon>
        <taxon>Embryophyta</taxon>
        <taxon>Tracheophyta</taxon>
        <taxon>Spermatophyta</taxon>
        <taxon>Magnoliopsida</taxon>
        <taxon>eudicotyledons</taxon>
        <taxon>Gunneridae</taxon>
        <taxon>Pentapetalae</taxon>
        <taxon>Caryophyllales</taxon>
        <taxon>Nepenthaceae</taxon>
        <taxon>Nepenthes</taxon>
    </lineage>
</organism>
<feature type="compositionally biased region" description="Polar residues" evidence="1">
    <location>
        <begin position="38"/>
        <end position="49"/>
    </location>
</feature>
<dbReference type="EMBL" id="BSYO01000029">
    <property type="protein sequence ID" value="GMH25419.1"/>
    <property type="molecule type" value="Genomic_DNA"/>
</dbReference>
<evidence type="ECO:0000313" key="3">
    <source>
        <dbReference type="Proteomes" id="UP001279734"/>
    </source>
</evidence>
<gene>
    <name evidence="2" type="ORF">Nepgr_027262</name>
</gene>
<dbReference type="Proteomes" id="UP001279734">
    <property type="component" value="Unassembled WGS sequence"/>
</dbReference>
<reference evidence="2" key="1">
    <citation type="submission" date="2023-05" db="EMBL/GenBank/DDBJ databases">
        <title>Nepenthes gracilis genome sequencing.</title>
        <authorList>
            <person name="Fukushima K."/>
        </authorList>
    </citation>
    <scope>NUCLEOTIDE SEQUENCE</scope>
    <source>
        <strain evidence="2">SING2019-196</strain>
    </source>
</reference>
<sequence>MHSLGSSIHVSIDFIPAKPSAKRHYTTGNYSRGLPSRGSHQNSNHQHEISVSSFKENISLAFSVQQWQQKTFQRPTVFLLNQRKTATKNFTSFQDTQSQIAAPKPAKYMQTRSTLQLVRQAGSPKPHEKE</sequence>
<evidence type="ECO:0000256" key="1">
    <source>
        <dbReference type="SAM" id="MobiDB-lite"/>
    </source>
</evidence>
<protein>
    <submittedName>
        <fullName evidence="2">Uncharacterized protein</fullName>
    </submittedName>
</protein>